<dbReference type="InterPro" id="IPR000008">
    <property type="entry name" value="C2_dom"/>
</dbReference>
<proteinExistence type="predicted"/>
<sequence length="682" mass="73326">MSKELGTLVVVVLKARNLLDKHSFYKQDVFAQVTVQGTTKKTKIDVKGGQHPVWDEELRFPVLDQGKKGMMMEVSCWSKEPRSDDLVGKGELDITETLRTGEFDDWIPLNVNNGQRGDLYLEMTFFAAGPPPALSRRPSKMLPADRLARAPQTSPPSTTPSSPPLAAGHRPALTAESTHLRPQSAAAQRLSPRPKTAELPPLPEEPTSDGPSPAAVPAILRPGGGAAHNRSRSSLSGSPGASFSTPGAQPPVSPPHQSSLPAPNSLRPGGGLSPVPHTSPPSRTSSYIPETQIPSLPATALGHVPASIPTPQPPRIASPEQSAYDYRPLHVSSAPSTPYQPAHTPTPYQAAHTPTPQSSVHTPTPQPSIHTPAPYQPAHTSPNVYPAYDPRPAPSPQPHHQRTYSNPQEYLGYDPRPHPTASPAPSAYPPAPYPPQPQSPPYDHRVPALPPQTSAAPSFSPPQAQWQAPPPTSYPHLQPSTSFTPGVGGFAFPTASVPPPAPGAYYPPYAPAPPQRPYPYNYPPPPRDSDLDYEPRSNPRYQKPLPLPDEPAGAGTPTPAHPHGANGHRHRKSAAGSEAKSAAGHETRHEKAHEKAHESAEARDRRLAAEFAHEEEERRRVAREQEERDLELARRLDLELNLAEEEAAATATPTAEVPNGHAHANGGGSDMPGSWYRHRPEA</sequence>
<dbReference type="InterPro" id="IPR052981">
    <property type="entry name" value="Ingression_C2_domain"/>
</dbReference>
<evidence type="ECO:0000259" key="2">
    <source>
        <dbReference type="PROSITE" id="PS50004"/>
    </source>
</evidence>
<evidence type="ECO:0000313" key="4">
    <source>
        <dbReference type="Proteomes" id="UP000703269"/>
    </source>
</evidence>
<feature type="compositionally biased region" description="Low complexity" evidence="1">
    <location>
        <begin position="451"/>
        <end position="467"/>
    </location>
</feature>
<feature type="compositionally biased region" description="Basic and acidic residues" evidence="1">
    <location>
        <begin position="583"/>
        <end position="629"/>
    </location>
</feature>
<feature type="compositionally biased region" description="Pro residues" evidence="1">
    <location>
        <begin position="508"/>
        <end position="526"/>
    </location>
</feature>
<feature type="compositionally biased region" description="Polar residues" evidence="1">
    <location>
        <begin position="280"/>
        <end position="294"/>
    </location>
</feature>
<comment type="caution">
    <text evidence="3">The sequence shown here is derived from an EMBL/GenBank/DDBJ whole genome shotgun (WGS) entry which is preliminary data.</text>
</comment>
<feature type="compositionally biased region" description="Polar residues" evidence="1">
    <location>
        <begin position="352"/>
        <end position="369"/>
    </location>
</feature>
<reference evidence="3 4" key="1">
    <citation type="submission" date="2021-08" db="EMBL/GenBank/DDBJ databases">
        <title>Draft Genome Sequence of Phanerochaete sordida strain YK-624.</title>
        <authorList>
            <person name="Mori T."/>
            <person name="Dohra H."/>
            <person name="Suzuki T."/>
            <person name="Kawagishi H."/>
            <person name="Hirai H."/>
        </authorList>
    </citation>
    <scope>NUCLEOTIDE SEQUENCE [LARGE SCALE GENOMIC DNA]</scope>
    <source>
        <strain evidence="3 4">YK-624</strain>
    </source>
</reference>
<dbReference type="InterPro" id="IPR035892">
    <property type="entry name" value="C2_domain_sf"/>
</dbReference>
<feature type="compositionally biased region" description="Pro residues" evidence="1">
    <location>
        <begin position="153"/>
        <end position="163"/>
    </location>
</feature>
<dbReference type="SUPFAM" id="SSF49562">
    <property type="entry name" value="C2 domain (Calcium/lipid-binding domain, CaLB)"/>
    <property type="match status" value="1"/>
</dbReference>
<feature type="region of interest" description="Disordered" evidence="1">
    <location>
        <begin position="644"/>
        <end position="682"/>
    </location>
</feature>
<keyword evidence="4" id="KW-1185">Reference proteome</keyword>
<organism evidence="3 4">
    <name type="scientific">Phanerochaete sordida</name>
    <dbReference type="NCBI Taxonomy" id="48140"/>
    <lineage>
        <taxon>Eukaryota</taxon>
        <taxon>Fungi</taxon>
        <taxon>Dikarya</taxon>
        <taxon>Basidiomycota</taxon>
        <taxon>Agaricomycotina</taxon>
        <taxon>Agaricomycetes</taxon>
        <taxon>Polyporales</taxon>
        <taxon>Phanerochaetaceae</taxon>
        <taxon>Phanerochaete</taxon>
    </lineage>
</organism>
<feature type="compositionally biased region" description="Pro residues" evidence="1">
    <location>
        <begin position="418"/>
        <end position="440"/>
    </location>
</feature>
<name>A0A9P3LC74_9APHY</name>
<feature type="domain" description="C2" evidence="2">
    <location>
        <begin position="1"/>
        <end position="107"/>
    </location>
</feature>
<dbReference type="SMART" id="SM00239">
    <property type="entry name" value="C2"/>
    <property type="match status" value="1"/>
</dbReference>
<dbReference type="Gene3D" id="2.60.40.150">
    <property type="entry name" value="C2 domain"/>
    <property type="match status" value="1"/>
</dbReference>
<accession>A0A9P3LC74</accession>
<gene>
    <name evidence="3" type="ORF">PsYK624_046700</name>
</gene>
<dbReference type="PROSITE" id="PS50004">
    <property type="entry name" value="C2"/>
    <property type="match status" value="1"/>
</dbReference>
<evidence type="ECO:0000313" key="3">
    <source>
        <dbReference type="EMBL" id="GJE88587.1"/>
    </source>
</evidence>
<feature type="compositionally biased region" description="Low complexity" evidence="1">
    <location>
        <begin position="551"/>
        <end position="565"/>
    </location>
</feature>
<dbReference type="PANTHER" id="PTHR47052">
    <property type="entry name" value="CONSERVED SERINE PROLINE-RICH PROTEIN (AFU_ORTHOLOGUE AFUA_2G01790)"/>
    <property type="match status" value="1"/>
</dbReference>
<feature type="compositionally biased region" description="Basic and acidic residues" evidence="1">
    <location>
        <begin position="527"/>
        <end position="537"/>
    </location>
</feature>
<protein>
    <submittedName>
        <fullName evidence="3">C2 domain-containing protein</fullName>
    </submittedName>
</protein>
<feature type="compositionally biased region" description="Low complexity" evidence="1">
    <location>
        <begin position="232"/>
        <end position="244"/>
    </location>
</feature>
<feature type="region of interest" description="Disordered" evidence="1">
    <location>
        <begin position="144"/>
        <end position="629"/>
    </location>
</feature>
<dbReference type="EMBL" id="BPQB01000010">
    <property type="protein sequence ID" value="GJE88587.1"/>
    <property type="molecule type" value="Genomic_DNA"/>
</dbReference>
<dbReference type="OrthoDB" id="270970at2759"/>
<evidence type="ECO:0000256" key="1">
    <source>
        <dbReference type="SAM" id="MobiDB-lite"/>
    </source>
</evidence>
<dbReference type="PANTHER" id="PTHR47052:SF3">
    <property type="entry name" value="INGRESSION PROTEIN 1"/>
    <property type="match status" value="1"/>
</dbReference>
<dbReference type="AlphaFoldDB" id="A0A9P3LC74"/>
<dbReference type="Pfam" id="PF00168">
    <property type="entry name" value="C2"/>
    <property type="match status" value="1"/>
</dbReference>
<dbReference type="Proteomes" id="UP000703269">
    <property type="component" value="Unassembled WGS sequence"/>
</dbReference>